<feature type="region of interest" description="Disordered" evidence="1">
    <location>
        <begin position="1"/>
        <end position="32"/>
    </location>
</feature>
<name>A0A9D4AXZ5_9SAUR</name>
<sequence>MSQVCSEPTLSSLPSPSSGPWPSEGAGTWSIGPPGMTPAHPCPCHMVPSCGRGGYCRLRVAHGQQPLNALGLSLIHLPPSLPVQRGGCRWGSTNPLPWHRTQASGWPFPCSAVTA</sequence>
<feature type="compositionally biased region" description="Low complexity" evidence="1">
    <location>
        <begin position="1"/>
        <end position="25"/>
    </location>
</feature>
<reference evidence="2" key="1">
    <citation type="submission" date="2021-09" db="EMBL/GenBank/DDBJ databases">
        <title>The genome of Mauremys mutica provides insights into the evolution of semi-aquatic lifestyle.</title>
        <authorList>
            <person name="Gong S."/>
            <person name="Gao Y."/>
        </authorList>
    </citation>
    <scope>NUCLEOTIDE SEQUENCE</scope>
    <source>
        <strain evidence="2">MM-2020</strain>
        <tissue evidence="2">Muscle</tissue>
    </source>
</reference>
<organism evidence="2 3">
    <name type="scientific">Mauremys mutica</name>
    <name type="common">yellowpond turtle</name>
    <dbReference type="NCBI Taxonomy" id="74926"/>
    <lineage>
        <taxon>Eukaryota</taxon>
        <taxon>Metazoa</taxon>
        <taxon>Chordata</taxon>
        <taxon>Craniata</taxon>
        <taxon>Vertebrata</taxon>
        <taxon>Euteleostomi</taxon>
        <taxon>Archelosauria</taxon>
        <taxon>Testudinata</taxon>
        <taxon>Testudines</taxon>
        <taxon>Cryptodira</taxon>
        <taxon>Durocryptodira</taxon>
        <taxon>Testudinoidea</taxon>
        <taxon>Geoemydidae</taxon>
        <taxon>Geoemydinae</taxon>
        <taxon>Mauremys</taxon>
    </lineage>
</organism>
<dbReference type="AlphaFoldDB" id="A0A9D4AXZ5"/>
<protein>
    <submittedName>
        <fullName evidence="2">Uncharacterized protein</fullName>
    </submittedName>
</protein>
<evidence type="ECO:0000256" key="1">
    <source>
        <dbReference type="SAM" id="MobiDB-lite"/>
    </source>
</evidence>
<accession>A0A9D4AXZ5</accession>
<dbReference type="EMBL" id="JAHDVG010000469">
    <property type="protein sequence ID" value="KAH1180657.1"/>
    <property type="molecule type" value="Genomic_DNA"/>
</dbReference>
<dbReference type="Proteomes" id="UP000827986">
    <property type="component" value="Unassembled WGS sequence"/>
</dbReference>
<proteinExistence type="predicted"/>
<evidence type="ECO:0000313" key="2">
    <source>
        <dbReference type="EMBL" id="KAH1180657.1"/>
    </source>
</evidence>
<keyword evidence="3" id="KW-1185">Reference proteome</keyword>
<gene>
    <name evidence="2" type="ORF">KIL84_001591</name>
</gene>
<comment type="caution">
    <text evidence="2">The sequence shown here is derived from an EMBL/GenBank/DDBJ whole genome shotgun (WGS) entry which is preliminary data.</text>
</comment>
<evidence type="ECO:0000313" key="3">
    <source>
        <dbReference type="Proteomes" id="UP000827986"/>
    </source>
</evidence>